<evidence type="ECO:0000313" key="3">
    <source>
        <dbReference type="EMBL" id="RSZ57504.1"/>
    </source>
</evidence>
<name>A0A430HJ00_9BURK</name>
<feature type="region of interest" description="Disordered" evidence="1">
    <location>
        <begin position="237"/>
        <end position="265"/>
    </location>
</feature>
<dbReference type="EMBL" id="RXLQ01000009">
    <property type="protein sequence ID" value="RSZ57504.1"/>
    <property type="molecule type" value="Genomic_DNA"/>
</dbReference>
<dbReference type="Proteomes" id="UP000278085">
    <property type="component" value="Unassembled WGS sequence"/>
</dbReference>
<dbReference type="AlphaFoldDB" id="A0A430HJ00"/>
<dbReference type="RefSeq" id="WP_126075317.1">
    <property type="nucleotide sequence ID" value="NZ_CP051166.1"/>
</dbReference>
<dbReference type="OrthoDB" id="8760696at2"/>
<keyword evidence="2" id="KW-0732">Signal</keyword>
<comment type="caution">
    <text evidence="3">The sequence shown here is derived from an EMBL/GenBank/DDBJ whole genome shotgun (WGS) entry which is preliminary data.</text>
</comment>
<feature type="chain" id="PRO_5019378493" evidence="2">
    <location>
        <begin position="25"/>
        <end position="265"/>
    </location>
</feature>
<gene>
    <name evidence="3" type="ORF">EJB06_17520</name>
</gene>
<proteinExistence type="predicted"/>
<sequence>MGYRHFLHTLPLCLALAVCGRAGAVERTETVECDLPDGSAFVLQARHDWAPLAVFTRHGSSRSGQGGFKVSYRARGAQALVDAGATLDYQRLDQGRELEVLCAGLGLHEGQPGTGSSLRLPGEQRFWVPAPPSLGDFGKIEQGRVDAALKQRGLRRLGQTSAMALRQGTLVREAPLFAKDAPACAEAASQACPVSAVLRMASSDRGQTWQAAGIESAPYFFKTGAALAEQAGVARPSARSLRNYRNGDANDARPLEQPCQKKCTE</sequence>
<evidence type="ECO:0000256" key="1">
    <source>
        <dbReference type="SAM" id="MobiDB-lite"/>
    </source>
</evidence>
<keyword evidence="4" id="KW-1185">Reference proteome</keyword>
<feature type="signal peptide" evidence="2">
    <location>
        <begin position="1"/>
        <end position="24"/>
    </location>
</feature>
<evidence type="ECO:0000313" key="4">
    <source>
        <dbReference type="Proteomes" id="UP000278085"/>
    </source>
</evidence>
<accession>A0A430HJ00</accession>
<evidence type="ECO:0000256" key="2">
    <source>
        <dbReference type="SAM" id="SignalP"/>
    </source>
</evidence>
<protein>
    <submittedName>
        <fullName evidence="3">Uncharacterized protein</fullName>
    </submittedName>
</protein>
<reference evidence="3 4" key="1">
    <citation type="submission" date="2018-12" db="EMBL/GenBank/DDBJ databases">
        <authorList>
            <person name="Yang E."/>
        </authorList>
    </citation>
    <scope>NUCLEOTIDE SEQUENCE [LARGE SCALE GENOMIC DNA]</scope>
    <source>
        <strain evidence="3 4">SOD</strain>
    </source>
</reference>
<organism evidence="3 4">
    <name type="scientific">Massilia atriviolacea</name>
    <dbReference type="NCBI Taxonomy" id="2495579"/>
    <lineage>
        <taxon>Bacteria</taxon>
        <taxon>Pseudomonadati</taxon>
        <taxon>Pseudomonadota</taxon>
        <taxon>Betaproteobacteria</taxon>
        <taxon>Burkholderiales</taxon>
        <taxon>Oxalobacteraceae</taxon>
        <taxon>Telluria group</taxon>
        <taxon>Massilia</taxon>
    </lineage>
</organism>